<dbReference type="PRINTS" id="PR01576">
    <property type="entry name" value="PDEFORMYLASE"/>
</dbReference>
<comment type="cofactor">
    <cofactor evidence="2">
        <name>Fe(2+)</name>
        <dbReference type="ChEBI" id="CHEBI:29033"/>
    </cofactor>
    <text evidence="2">Binds 1 Fe(2+) ion.</text>
</comment>
<dbReference type="STRING" id="530564.Psta_0721"/>
<dbReference type="InterPro" id="IPR036821">
    <property type="entry name" value="Peptide_deformylase_sf"/>
</dbReference>
<comment type="similarity">
    <text evidence="1 2">Belongs to the polypeptide deformylase family.</text>
</comment>
<dbReference type="eggNOG" id="COG0242">
    <property type="taxonomic scope" value="Bacteria"/>
</dbReference>
<dbReference type="Gene3D" id="3.90.45.10">
    <property type="entry name" value="Peptide deformylase"/>
    <property type="match status" value="1"/>
</dbReference>
<accession>D2R5E8</accession>
<evidence type="ECO:0000256" key="1">
    <source>
        <dbReference type="ARBA" id="ARBA00010759"/>
    </source>
</evidence>
<keyword evidence="4" id="KW-1185">Reference proteome</keyword>
<sequence>MRGSFYNSKIGSGARDRSLVCRFIREEGTRLQIITYPHPTLRKVAKPIKRVDAELRAMVAQMFDLMYEAKGIGLAANQVDLPLRLFVINLTAEKGKGEELVFINPVLSHPKGSAEAEEGCLSLPGVYGQVVRPKTVQVNAYNLQGQEISAEVGGLLARCIQHENDHLDGVMFPDRMSESSRVELGGELQEFEDEFQSKRGTGEMPSDEAIAEQWKKWHERYC</sequence>
<dbReference type="CDD" id="cd00487">
    <property type="entry name" value="Pep_deformylase"/>
    <property type="match status" value="1"/>
</dbReference>
<dbReference type="SUPFAM" id="SSF56420">
    <property type="entry name" value="Peptide deformylase"/>
    <property type="match status" value="1"/>
</dbReference>
<keyword evidence="2" id="KW-0648">Protein biosynthesis</keyword>
<comment type="catalytic activity">
    <reaction evidence="2">
        <text>N-terminal N-formyl-L-methionyl-[peptide] + H2O = N-terminal L-methionyl-[peptide] + formate</text>
        <dbReference type="Rhea" id="RHEA:24420"/>
        <dbReference type="Rhea" id="RHEA-COMP:10639"/>
        <dbReference type="Rhea" id="RHEA-COMP:10640"/>
        <dbReference type="ChEBI" id="CHEBI:15377"/>
        <dbReference type="ChEBI" id="CHEBI:15740"/>
        <dbReference type="ChEBI" id="CHEBI:49298"/>
        <dbReference type="ChEBI" id="CHEBI:64731"/>
        <dbReference type="EC" id="3.5.1.88"/>
    </reaction>
</comment>
<dbReference type="NCBIfam" id="TIGR00079">
    <property type="entry name" value="pept_deformyl"/>
    <property type="match status" value="1"/>
</dbReference>
<dbReference type="GO" id="GO:0046872">
    <property type="term" value="F:metal ion binding"/>
    <property type="evidence" value="ECO:0007669"/>
    <property type="project" value="UniProtKB-KW"/>
</dbReference>
<name>D2R5E8_PIRSD</name>
<dbReference type="Proteomes" id="UP000001887">
    <property type="component" value="Chromosome"/>
</dbReference>
<dbReference type="InterPro" id="IPR023635">
    <property type="entry name" value="Peptide_deformylase"/>
</dbReference>
<feature type="binding site" evidence="2">
    <location>
        <position position="120"/>
    </location>
    <ligand>
        <name>Fe cation</name>
        <dbReference type="ChEBI" id="CHEBI:24875"/>
    </ligand>
</feature>
<keyword evidence="2 3" id="KW-0378">Hydrolase</keyword>
<dbReference type="EMBL" id="CP001848">
    <property type="protein sequence ID" value="ADB15407.1"/>
    <property type="molecule type" value="Genomic_DNA"/>
</dbReference>
<protein>
    <recommendedName>
        <fullName evidence="2">Peptide deformylase</fullName>
        <shortName evidence="2">PDF</shortName>
        <ecNumber evidence="2">3.5.1.88</ecNumber>
    </recommendedName>
    <alternativeName>
        <fullName evidence="2">Polypeptide deformylase</fullName>
    </alternativeName>
</protein>
<feature type="binding site" evidence="2">
    <location>
        <position position="166"/>
    </location>
    <ligand>
        <name>Fe cation</name>
        <dbReference type="ChEBI" id="CHEBI:24875"/>
    </ligand>
</feature>
<dbReference type="KEGG" id="psl:Psta_0721"/>
<dbReference type="EC" id="3.5.1.88" evidence="2"/>
<gene>
    <name evidence="2" type="primary">def</name>
    <name evidence="3" type="ordered locus">Psta_0721</name>
</gene>
<comment type="function">
    <text evidence="2">Removes the formyl group from the N-terminal Met of newly synthesized proteins. Requires at least a dipeptide for an efficient rate of reaction. N-terminal L-methionine is a prerequisite for activity but the enzyme has broad specificity at other positions.</text>
</comment>
<dbReference type="GO" id="GO:0042586">
    <property type="term" value="F:peptide deformylase activity"/>
    <property type="evidence" value="ECO:0007669"/>
    <property type="project" value="UniProtKB-UniRule"/>
</dbReference>
<evidence type="ECO:0000313" key="4">
    <source>
        <dbReference type="Proteomes" id="UP000001887"/>
    </source>
</evidence>
<dbReference type="Pfam" id="PF01327">
    <property type="entry name" value="Pep_deformylase"/>
    <property type="match status" value="1"/>
</dbReference>
<reference evidence="3 4" key="1">
    <citation type="journal article" date="2009" name="Stand. Genomic Sci.">
        <title>Complete genome sequence of Pirellula staleyi type strain (ATCC 27377).</title>
        <authorList>
            <person name="Clum A."/>
            <person name="Tindall B.J."/>
            <person name="Sikorski J."/>
            <person name="Ivanova N."/>
            <person name="Mavrommatis K."/>
            <person name="Lucas S."/>
            <person name="Glavina del Rio T."/>
            <person name="Nolan M."/>
            <person name="Chen F."/>
            <person name="Tice H."/>
            <person name="Pitluck S."/>
            <person name="Cheng J.F."/>
            <person name="Chertkov O."/>
            <person name="Brettin T."/>
            <person name="Han C."/>
            <person name="Detter J.C."/>
            <person name="Kuske C."/>
            <person name="Bruce D."/>
            <person name="Goodwin L."/>
            <person name="Ovchinikova G."/>
            <person name="Pati A."/>
            <person name="Mikhailova N."/>
            <person name="Chen A."/>
            <person name="Palaniappan K."/>
            <person name="Land M."/>
            <person name="Hauser L."/>
            <person name="Chang Y.J."/>
            <person name="Jeffries C.D."/>
            <person name="Chain P."/>
            <person name="Rohde M."/>
            <person name="Goker M."/>
            <person name="Bristow J."/>
            <person name="Eisen J.A."/>
            <person name="Markowitz V."/>
            <person name="Hugenholtz P."/>
            <person name="Kyrpides N.C."/>
            <person name="Klenk H.P."/>
            <person name="Lapidus A."/>
        </authorList>
    </citation>
    <scope>NUCLEOTIDE SEQUENCE [LARGE SCALE GENOMIC DNA]</scope>
    <source>
        <strain evidence="4">ATCC 27377 / DSM 6068 / ICPB 4128</strain>
    </source>
</reference>
<dbReference type="AlphaFoldDB" id="D2R5E8"/>
<proteinExistence type="inferred from homology"/>
<dbReference type="HOGENOM" id="CLU_061901_2_0_0"/>
<dbReference type="PANTHER" id="PTHR10458:SF22">
    <property type="entry name" value="PEPTIDE DEFORMYLASE"/>
    <property type="match status" value="1"/>
</dbReference>
<keyword evidence="2" id="KW-0479">Metal-binding</keyword>
<feature type="active site" evidence="2">
    <location>
        <position position="163"/>
    </location>
</feature>
<dbReference type="GO" id="GO:0006412">
    <property type="term" value="P:translation"/>
    <property type="evidence" value="ECO:0007669"/>
    <property type="project" value="UniProtKB-UniRule"/>
</dbReference>
<feature type="binding site" evidence="2">
    <location>
        <position position="162"/>
    </location>
    <ligand>
        <name>Fe cation</name>
        <dbReference type="ChEBI" id="CHEBI:24875"/>
    </ligand>
</feature>
<dbReference type="PANTHER" id="PTHR10458">
    <property type="entry name" value="PEPTIDE DEFORMYLASE"/>
    <property type="match status" value="1"/>
</dbReference>
<organism evidence="3 4">
    <name type="scientific">Pirellula staleyi (strain ATCC 27377 / DSM 6068 / ICPB 4128)</name>
    <name type="common">Pirella staleyi</name>
    <dbReference type="NCBI Taxonomy" id="530564"/>
    <lineage>
        <taxon>Bacteria</taxon>
        <taxon>Pseudomonadati</taxon>
        <taxon>Planctomycetota</taxon>
        <taxon>Planctomycetia</taxon>
        <taxon>Pirellulales</taxon>
        <taxon>Pirellulaceae</taxon>
        <taxon>Pirellula</taxon>
    </lineage>
</organism>
<dbReference type="NCBIfam" id="NF001159">
    <property type="entry name" value="PRK00150.1-3"/>
    <property type="match status" value="1"/>
</dbReference>
<dbReference type="HAMAP" id="MF_00163">
    <property type="entry name" value="Pep_deformylase"/>
    <property type="match status" value="1"/>
</dbReference>
<evidence type="ECO:0000256" key="2">
    <source>
        <dbReference type="HAMAP-Rule" id="MF_00163"/>
    </source>
</evidence>
<evidence type="ECO:0000313" key="3">
    <source>
        <dbReference type="EMBL" id="ADB15407.1"/>
    </source>
</evidence>
<keyword evidence="2" id="KW-0408">Iron</keyword>